<proteinExistence type="predicted"/>
<evidence type="ECO:0000313" key="3">
    <source>
        <dbReference type="Proteomes" id="UP000635885"/>
    </source>
</evidence>
<dbReference type="EMBL" id="BMFD01000008">
    <property type="protein sequence ID" value="GGC44410.1"/>
    <property type="molecule type" value="Genomic_DNA"/>
</dbReference>
<accession>A0ABQ1MPE9</accession>
<name>A0ABQ1MPE9_9BACT</name>
<protein>
    <recommendedName>
        <fullName evidence="4">Outer membrane protein beta-barrel domain-containing protein</fullName>
    </recommendedName>
</protein>
<organism evidence="2 3">
    <name type="scientific">Belliella aquatica</name>
    <dbReference type="NCBI Taxonomy" id="1323734"/>
    <lineage>
        <taxon>Bacteria</taxon>
        <taxon>Pseudomonadati</taxon>
        <taxon>Bacteroidota</taxon>
        <taxon>Cytophagia</taxon>
        <taxon>Cytophagales</taxon>
        <taxon>Cyclobacteriaceae</taxon>
        <taxon>Belliella</taxon>
    </lineage>
</organism>
<dbReference type="Proteomes" id="UP000635885">
    <property type="component" value="Unassembled WGS sequence"/>
</dbReference>
<reference evidence="3" key="1">
    <citation type="journal article" date="2019" name="Int. J. Syst. Evol. Microbiol.">
        <title>The Global Catalogue of Microorganisms (GCM) 10K type strain sequencing project: providing services to taxonomists for standard genome sequencing and annotation.</title>
        <authorList>
            <consortium name="The Broad Institute Genomics Platform"/>
            <consortium name="The Broad Institute Genome Sequencing Center for Infectious Disease"/>
            <person name="Wu L."/>
            <person name="Ma J."/>
        </authorList>
    </citation>
    <scope>NUCLEOTIDE SEQUENCE [LARGE SCALE GENOMIC DNA]</scope>
    <source>
        <strain evidence="3">CGMCC 1.12479</strain>
    </source>
</reference>
<feature type="signal peptide" evidence="1">
    <location>
        <begin position="1"/>
        <end position="28"/>
    </location>
</feature>
<evidence type="ECO:0000256" key="1">
    <source>
        <dbReference type="SAM" id="SignalP"/>
    </source>
</evidence>
<feature type="chain" id="PRO_5046690135" description="Outer membrane protein beta-barrel domain-containing protein" evidence="1">
    <location>
        <begin position="29"/>
        <end position="189"/>
    </location>
</feature>
<comment type="caution">
    <text evidence="2">The sequence shown here is derived from an EMBL/GenBank/DDBJ whole genome shotgun (WGS) entry which is preliminary data.</text>
</comment>
<evidence type="ECO:0008006" key="4">
    <source>
        <dbReference type="Google" id="ProtNLM"/>
    </source>
</evidence>
<gene>
    <name evidence="2" type="ORF">GCM10010993_23650</name>
</gene>
<sequence length="189" mass="21650">MLSFLNKKYFNFVVLTILFFSLATVAQAQREIDTESNPPLKDRLYYGGNFAMQFGTITLIDVSPLVGAMITDRFSGGVGATYQYFDDRRFVGAGTGNRSLYGGRTFLRYNVLPNVFAHTEYEMLNFDLFDRRSNEYNREWVPSLFLGAGYFTPFGARGGANFTFLYNLLHDNFRSPYNEPYVIRVGFVL</sequence>
<keyword evidence="1" id="KW-0732">Signal</keyword>
<keyword evidence="3" id="KW-1185">Reference proteome</keyword>
<dbReference type="RefSeq" id="WP_188443155.1">
    <property type="nucleotide sequence ID" value="NZ_BMFD01000008.1"/>
</dbReference>
<evidence type="ECO:0000313" key="2">
    <source>
        <dbReference type="EMBL" id="GGC44410.1"/>
    </source>
</evidence>